<accession>A0ACD5T8Z0</accession>
<reference evidence="1" key="2">
    <citation type="submission" date="2025-09" db="UniProtKB">
        <authorList>
            <consortium name="EnsemblPlants"/>
        </authorList>
    </citation>
    <scope>IDENTIFICATION</scope>
</reference>
<dbReference type="EnsemblPlants" id="AVESA.00010b.r2.1AG0012360.1">
    <property type="protein sequence ID" value="AVESA.00010b.r2.1AG0012360.1.CDS"/>
    <property type="gene ID" value="AVESA.00010b.r2.1AG0012360"/>
</dbReference>
<organism evidence="1 2">
    <name type="scientific">Avena sativa</name>
    <name type="common">Oat</name>
    <dbReference type="NCBI Taxonomy" id="4498"/>
    <lineage>
        <taxon>Eukaryota</taxon>
        <taxon>Viridiplantae</taxon>
        <taxon>Streptophyta</taxon>
        <taxon>Embryophyta</taxon>
        <taxon>Tracheophyta</taxon>
        <taxon>Spermatophyta</taxon>
        <taxon>Magnoliopsida</taxon>
        <taxon>Liliopsida</taxon>
        <taxon>Poales</taxon>
        <taxon>Poaceae</taxon>
        <taxon>BOP clade</taxon>
        <taxon>Pooideae</taxon>
        <taxon>Poodae</taxon>
        <taxon>Poeae</taxon>
        <taxon>Poeae Chloroplast Group 1 (Aveneae type)</taxon>
        <taxon>Aveninae</taxon>
        <taxon>Avena</taxon>
    </lineage>
</organism>
<evidence type="ECO:0000313" key="1">
    <source>
        <dbReference type="EnsemblPlants" id="AVESA.00010b.r2.1AG0012360.1.CDS"/>
    </source>
</evidence>
<reference evidence="1" key="1">
    <citation type="submission" date="2021-05" db="EMBL/GenBank/DDBJ databases">
        <authorList>
            <person name="Scholz U."/>
            <person name="Mascher M."/>
            <person name="Fiebig A."/>
        </authorList>
    </citation>
    <scope>NUCLEOTIDE SEQUENCE [LARGE SCALE GENOMIC DNA]</scope>
</reference>
<sequence length="650" mass="71309">MASAAGPVSGSREKDEIADVDMEVLKPSEEAAERPVGLKRAWNSAIGNGSYGFIGVTTAEKKPTLQPHNNVKFLKNAVNSDLLRPDIDATSKTGGLYLNETHGSRTLPDSNALRFSSSSPVGDPRSKTKPPTKKCTFYAQGNCKKGETCNFRHETEGSGCGNLWSEEEKAGSLAPVGIGKHRGPEEGSEAQGLSNLKDLHFENFAASSKHGLYRNLIYSYGEEHRGVAHNSPTLEVSEERSCRTDDLWTTKRTPPVNELVQIPVVQEKNHEPYFMGHHASLPCDGYLDVRGTLPRLHLDGGKLLSDVAKASSPSDSHVSGTYLEVHPLHPDYRYRPFDYLQYSEKLSAYGGPTENLPRKQQTEPSSSFASYSSNSITGFRNPGHNSSGHSLGSQPFRATGHLGMPSLHQLTPGIEKVGLHKDSRFDKGCGTSGPALLASSSRQPGHHSPIKDEPWITSVPFVPVASFPLSTSPSYSQYDSLVDIMDHTKVEGINILKSSNISCSTESQRTAVYVVIDGENYKSLNYDDKLARNMSAKGSNEFAGLVAPDKERSSLDGDTMVKAFERKKDEAINEKTRDFRLHLAEHVKELLKPYWKEGNLSKDAYKLVVRKSVDKVLASVELHQVPATKELISDYITMSGTKIEKLVKLI</sequence>
<name>A0ACD5T8Z0_AVESA</name>
<dbReference type="Proteomes" id="UP001732700">
    <property type="component" value="Chromosome 1A"/>
</dbReference>
<protein>
    <submittedName>
        <fullName evidence="1">Uncharacterized protein</fullName>
    </submittedName>
</protein>
<evidence type="ECO:0000313" key="2">
    <source>
        <dbReference type="Proteomes" id="UP001732700"/>
    </source>
</evidence>
<proteinExistence type="predicted"/>
<keyword evidence="2" id="KW-1185">Reference proteome</keyword>